<gene>
    <name evidence="3" type="ORF">CALCODRAFT_508198</name>
</gene>
<dbReference type="OrthoDB" id="3344784at2759"/>
<evidence type="ECO:0000256" key="1">
    <source>
        <dbReference type="SAM" id="MobiDB-lite"/>
    </source>
</evidence>
<dbReference type="AlphaFoldDB" id="A0A165GPA6"/>
<feature type="signal peptide" evidence="2">
    <location>
        <begin position="1"/>
        <end position="24"/>
    </location>
</feature>
<dbReference type="Proteomes" id="UP000076842">
    <property type="component" value="Unassembled WGS sequence"/>
</dbReference>
<keyword evidence="2" id="KW-0732">Signal</keyword>
<organism evidence="3 4">
    <name type="scientific">Calocera cornea HHB12733</name>
    <dbReference type="NCBI Taxonomy" id="1353952"/>
    <lineage>
        <taxon>Eukaryota</taxon>
        <taxon>Fungi</taxon>
        <taxon>Dikarya</taxon>
        <taxon>Basidiomycota</taxon>
        <taxon>Agaricomycotina</taxon>
        <taxon>Dacrymycetes</taxon>
        <taxon>Dacrymycetales</taxon>
        <taxon>Dacrymycetaceae</taxon>
        <taxon>Calocera</taxon>
    </lineage>
</organism>
<evidence type="ECO:0000256" key="2">
    <source>
        <dbReference type="SAM" id="SignalP"/>
    </source>
</evidence>
<dbReference type="InParanoid" id="A0A165GPA6"/>
<evidence type="ECO:0000313" key="4">
    <source>
        <dbReference type="Proteomes" id="UP000076842"/>
    </source>
</evidence>
<evidence type="ECO:0000313" key="3">
    <source>
        <dbReference type="EMBL" id="KZT58309.1"/>
    </source>
</evidence>
<feature type="region of interest" description="Disordered" evidence="1">
    <location>
        <begin position="200"/>
        <end position="239"/>
    </location>
</feature>
<feature type="compositionally biased region" description="Basic and acidic residues" evidence="1">
    <location>
        <begin position="223"/>
        <end position="232"/>
    </location>
</feature>
<proteinExistence type="predicted"/>
<keyword evidence="4" id="KW-1185">Reference proteome</keyword>
<dbReference type="EMBL" id="KV423952">
    <property type="protein sequence ID" value="KZT58309.1"/>
    <property type="molecule type" value="Genomic_DNA"/>
</dbReference>
<accession>A0A165GPA6</accession>
<dbReference type="PROSITE" id="PS51257">
    <property type="entry name" value="PROKAR_LIPOPROTEIN"/>
    <property type="match status" value="1"/>
</dbReference>
<protein>
    <submittedName>
        <fullName evidence="3">Uncharacterized protein</fullName>
    </submittedName>
</protein>
<sequence length="239" mass="26311">MHAPTRRAQCLPLTLLALLPLALASSQSCSYDGPVPSFSDECMLGTNPMCINHQCMYEFCDQGSFAEVAFHPGTLFDDSPMYFFCHYCPGEDQTADDQDSNSAGIGECYVPCGPVKCYVPSLGGTNPGAYQTGAGICVNPLKGICEEMCDVAGHIPIPDAYSMNNTCILALEDHTFFKRDERTVPLNELDAEKRAALALQHAESSNRKRRRYAKLDSASLAERQQRTREQRGPARRGRE</sequence>
<reference evidence="3 4" key="1">
    <citation type="journal article" date="2016" name="Mol. Biol. Evol.">
        <title>Comparative Genomics of Early-Diverging Mushroom-Forming Fungi Provides Insights into the Origins of Lignocellulose Decay Capabilities.</title>
        <authorList>
            <person name="Nagy L.G."/>
            <person name="Riley R."/>
            <person name="Tritt A."/>
            <person name="Adam C."/>
            <person name="Daum C."/>
            <person name="Floudas D."/>
            <person name="Sun H."/>
            <person name="Yadav J.S."/>
            <person name="Pangilinan J."/>
            <person name="Larsson K.H."/>
            <person name="Matsuura K."/>
            <person name="Barry K."/>
            <person name="Labutti K."/>
            <person name="Kuo R."/>
            <person name="Ohm R.A."/>
            <person name="Bhattacharya S.S."/>
            <person name="Shirouzu T."/>
            <person name="Yoshinaga Y."/>
            <person name="Martin F.M."/>
            <person name="Grigoriev I.V."/>
            <person name="Hibbett D.S."/>
        </authorList>
    </citation>
    <scope>NUCLEOTIDE SEQUENCE [LARGE SCALE GENOMIC DNA]</scope>
    <source>
        <strain evidence="3 4">HHB12733</strain>
    </source>
</reference>
<feature type="chain" id="PRO_5007858307" evidence="2">
    <location>
        <begin position="25"/>
        <end position="239"/>
    </location>
</feature>
<name>A0A165GPA6_9BASI</name>